<dbReference type="EMBL" id="CM017619">
    <property type="protein sequence ID" value="TYI07144.1"/>
    <property type="molecule type" value="Genomic_DNA"/>
</dbReference>
<keyword evidence="2" id="KW-1185">Reference proteome</keyword>
<dbReference type="AlphaFoldDB" id="A0A5D2NVP7"/>
<reference evidence="1 2" key="1">
    <citation type="submission" date="2019-07" db="EMBL/GenBank/DDBJ databases">
        <title>WGS assembly of Gossypium tomentosum.</title>
        <authorList>
            <person name="Chen Z.J."/>
            <person name="Sreedasyam A."/>
            <person name="Ando A."/>
            <person name="Song Q."/>
            <person name="De L."/>
            <person name="Hulse-Kemp A."/>
            <person name="Ding M."/>
            <person name="Ye W."/>
            <person name="Kirkbride R."/>
            <person name="Jenkins J."/>
            <person name="Plott C."/>
            <person name="Lovell J."/>
            <person name="Lin Y.-M."/>
            <person name="Vaughn R."/>
            <person name="Liu B."/>
            <person name="Li W."/>
            <person name="Simpson S."/>
            <person name="Scheffler B."/>
            <person name="Saski C."/>
            <person name="Grover C."/>
            <person name="Hu G."/>
            <person name="Conover J."/>
            <person name="Carlson J."/>
            <person name="Shu S."/>
            <person name="Boston L."/>
            <person name="Williams M."/>
            <person name="Peterson D."/>
            <person name="Mcgee K."/>
            <person name="Jones D."/>
            <person name="Wendel J."/>
            <person name="Stelly D."/>
            <person name="Grimwood J."/>
            <person name="Schmutz J."/>
        </authorList>
    </citation>
    <scope>NUCLEOTIDE SEQUENCE [LARGE SCALE GENOMIC DNA]</scope>
    <source>
        <strain evidence="1">7179.01</strain>
    </source>
</reference>
<gene>
    <name evidence="1" type="ORF">ES332_A10G206700v1</name>
</gene>
<evidence type="ECO:0000313" key="2">
    <source>
        <dbReference type="Proteomes" id="UP000322667"/>
    </source>
</evidence>
<accession>A0A5D2NVP7</accession>
<organism evidence="1 2">
    <name type="scientific">Gossypium tomentosum</name>
    <name type="common">Hawaiian cotton</name>
    <name type="synonym">Gossypium sandvicense</name>
    <dbReference type="NCBI Taxonomy" id="34277"/>
    <lineage>
        <taxon>Eukaryota</taxon>
        <taxon>Viridiplantae</taxon>
        <taxon>Streptophyta</taxon>
        <taxon>Embryophyta</taxon>
        <taxon>Tracheophyta</taxon>
        <taxon>Spermatophyta</taxon>
        <taxon>Magnoliopsida</taxon>
        <taxon>eudicotyledons</taxon>
        <taxon>Gunneridae</taxon>
        <taxon>Pentapetalae</taxon>
        <taxon>rosids</taxon>
        <taxon>malvids</taxon>
        <taxon>Malvales</taxon>
        <taxon>Malvaceae</taxon>
        <taxon>Malvoideae</taxon>
        <taxon>Gossypium</taxon>
    </lineage>
</organism>
<dbReference type="Proteomes" id="UP000322667">
    <property type="component" value="Chromosome A10"/>
</dbReference>
<sequence>METCCFLTLNLPPKVYGGAREWCLQRHGVAGQHGGDQGFSFFAVFFIIGLG</sequence>
<evidence type="ECO:0000313" key="1">
    <source>
        <dbReference type="EMBL" id="TYI07144.1"/>
    </source>
</evidence>
<name>A0A5D2NVP7_GOSTO</name>
<proteinExistence type="predicted"/>
<protein>
    <submittedName>
        <fullName evidence="1">Uncharacterized protein</fullName>
    </submittedName>
</protein>